<dbReference type="RefSeq" id="WP_137813899.1">
    <property type="nucleotide sequence ID" value="NZ_BJFL01000009.1"/>
</dbReference>
<organism evidence="1 2">
    <name type="scientific">Gandjariella thermophila</name>
    <dbReference type="NCBI Taxonomy" id="1931992"/>
    <lineage>
        <taxon>Bacteria</taxon>
        <taxon>Bacillati</taxon>
        <taxon>Actinomycetota</taxon>
        <taxon>Actinomycetes</taxon>
        <taxon>Pseudonocardiales</taxon>
        <taxon>Pseudonocardiaceae</taxon>
        <taxon>Gandjariella</taxon>
    </lineage>
</organism>
<evidence type="ECO:0000313" key="2">
    <source>
        <dbReference type="Proteomes" id="UP000298860"/>
    </source>
</evidence>
<keyword evidence="2" id="KW-1185">Reference proteome</keyword>
<reference evidence="2" key="1">
    <citation type="submission" date="2019-04" db="EMBL/GenBank/DDBJ databases">
        <title>Draft genome sequence of Pseudonocardiaceae bacterium SL3-2-4.</title>
        <authorList>
            <person name="Ningsih F."/>
            <person name="Yokota A."/>
            <person name="Sakai Y."/>
            <person name="Nanatani K."/>
            <person name="Yabe S."/>
            <person name="Oetari A."/>
            <person name="Sjamsuridzal W."/>
        </authorList>
    </citation>
    <scope>NUCLEOTIDE SEQUENCE [LARGE SCALE GENOMIC DNA]</scope>
    <source>
        <strain evidence="2">SL3-2-4</strain>
    </source>
</reference>
<dbReference type="AlphaFoldDB" id="A0A4D4J825"/>
<sequence>MRTRRAVDPYAELRKHRVRLVFRRCAGPCGQDCWLPAGHRQCAKCQARTDRIRRKSRLRALTACLRLAW</sequence>
<accession>A0A4D4J825</accession>
<gene>
    <name evidence="1" type="ORF">GTS_24410</name>
</gene>
<evidence type="ECO:0000313" key="1">
    <source>
        <dbReference type="EMBL" id="GDY30808.1"/>
    </source>
</evidence>
<dbReference type="EMBL" id="BJFL01000009">
    <property type="protein sequence ID" value="GDY30808.1"/>
    <property type="molecule type" value="Genomic_DNA"/>
</dbReference>
<name>A0A4D4J825_9PSEU</name>
<protein>
    <submittedName>
        <fullName evidence="1">Uncharacterized protein</fullName>
    </submittedName>
</protein>
<comment type="caution">
    <text evidence="1">The sequence shown here is derived from an EMBL/GenBank/DDBJ whole genome shotgun (WGS) entry which is preliminary data.</text>
</comment>
<proteinExistence type="predicted"/>
<dbReference type="Proteomes" id="UP000298860">
    <property type="component" value="Unassembled WGS sequence"/>
</dbReference>